<dbReference type="GO" id="GO:0003723">
    <property type="term" value="F:RNA binding"/>
    <property type="evidence" value="ECO:0007669"/>
    <property type="project" value="UniProtKB-KW"/>
</dbReference>
<dbReference type="GO" id="GO:0006437">
    <property type="term" value="P:tyrosyl-tRNA aminoacylation"/>
    <property type="evidence" value="ECO:0007669"/>
    <property type="project" value="UniProtKB-UniRule"/>
</dbReference>
<dbReference type="GO" id="GO:0005524">
    <property type="term" value="F:ATP binding"/>
    <property type="evidence" value="ECO:0007669"/>
    <property type="project" value="UniProtKB-UniRule"/>
</dbReference>
<dbReference type="PROSITE" id="PS00178">
    <property type="entry name" value="AA_TRNA_LIGASE_I"/>
    <property type="match status" value="1"/>
</dbReference>
<keyword evidence="6 8" id="KW-0030">Aminoacyl-tRNA synthetase</keyword>
<dbReference type="NCBIfam" id="TIGR00234">
    <property type="entry name" value="tyrS"/>
    <property type="match status" value="1"/>
</dbReference>
<name>H6L792_SAPGL</name>
<dbReference type="Pfam" id="PF22421">
    <property type="entry name" value="SYY_C-terminal"/>
    <property type="match status" value="1"/>
</dbReference>
<dbReference type="STRING" id="984262.SGRA_4049"/>
<comment type="similarity">
    <text evidence="8">Belongs to the class-I aminoacyl-tRNA synthetase family. TyrS type 1 subfamily.</text>
</comment>
<feature type="short sequence motif" description="'HIGH' region" evidence="8">
    <location>
        <begin position="38"/>
        <end position="47"/>
    </location>
</feature>
<feature type="binding site" evidence="8">
    <location>
        <position position="33"/>
    </location>
    <ligand>
        <name>L-tyrosine</name>
        <dbReference type="ChEBI" id="CHEBI:58315"/>
    </ligand>
</feature>
<dbReference type="SUPFAM" id="SSF52374">
    <property type="entry name" value="Nucleotidylyl transferase"/>
    <property type="match status" value="1"/>
</dbReference>
<dbReference type="GO" id="GO:0005829">
    <property type="term" value="C:cytosol"/>
    <property type="evidence" value="ECO:0007669"/>
    <property type="project" value="TreeGrafter"/>
</dbReference>
<evidence type="ECO:0000259" key="10">
    <source>
        <dbReference type="Pfam" id="PF22421"/>
    </source>
</evidence>
<feature type="domain" description="Tyrosine--tRNA ligase SYY-like C-terminal" evidence="10">
    <location>
        <begin position="347"/>
        <end position="419"/>
    </location>
</feature>
<dbReference type="InterPro" id="IPR024107">
    <property type="entry name" value="Tyr-tRNA-ligase_bac_1"/>
</dbReference>
<dbReference type="Gene3D" id="1.10.240.10">
    <property type="entry name" value="Tyrosyl-Transfer RNA Synthetase"/>
    <property type="match status" value="1"/>
</dbReference>
<dbReference type="RefSeq" id="WP_015694346.1">
    <property type="nucleotide sequence ID" value="NC_016940.1"/>
</dbReference>
<dbReference type="PRINTS" id="PR01040">
    <property type="entry name" value="TRNASYNTHTYR"/>
</dbReference>
<gene>
    <name evidence="8 11" type="primary">tyrS</name>
    <name evidence="11" type="ordered locus">SGRA_4049</name>
</gene>
<evidence type="ECO:0000256" key="3">
    <source>
        <dbReference type="ARBA" id="ARBA00022840"/>
    </source>
</evidence>
<evidence type="ECO:0000256" key="7">
    <source>
        <dbReference type="ARBA" id="ARBA00048248"/>
    </source>
</evidence>
<evidence type="ECO:0000313" key="11">
    <source>
        <dbReference type="EMBL" id="AFC26764.1"/>
    </source>
</evidence>
<organism evidence="11 12">
    <name type="scientific">Saprospira grandis (strain Lewin)</name>
    <dbReference type="NCBI Taxonomy" id="984262"/>
    <lineage>
        <taxon>Bacteria</taxon>
        <taxon>Pseudomonadati</taxon>
        <taxon>Bacteroidota</taxon>
        <taxon>Saprospiria</taxon>
        <taxon>Saprospirales</taxon>
        <taxon>Saprospiraceae</taxon>
        <taxon>Saprospira</taxon>
    </lineage>
</organism>
<dbReference type="EMBL" id="CP002831">
    <property type="protein sequence ID" value="AFC26764.1"/>
    <property type="molecule type" value="Genomic_DNA"/>
</dbReference>
<feature type="binding site" evidence="8">
    <location>
        <position position="229"/>
    </location>
    <ligand>
        <name>ATP</name>
        <dbReference type="ChEBI" id="CHEBI:30616"/>
    </ligand>
</feature>
<dbReference type="InterPro" id="IPR024088">
    <property type="entry name" value="Tyr-tRNA-ligase_bac-type"/>
</dbReference>
<dbReference type="HOGENOM" id="CLU_024003_0_3_10"/>
<dbReference type="FunFam" id="1.10.240.10:FF:000001">
    <property type="entry name" value="Tyrosine--tRNA ligase"/>
    <property type="match status" value="1"/>
</dbReference>
<feature type="binding site" evidence="8">
    <location>
        <position position="171"/>
    </location>
    <ligand>
        <name>L-tyrosine</name>
        <dbReference type="ChEBI" id="CHEBI:58315"/>
    </ligand>
</feature>
<proteinExistence type="inferred from homology"/>
<dbReference type="CDD" id="cd00805">
    <property type="entry name" value="TyrRS_core"/>
    <property type="match status" value="1"/>
</dbReference>
<evidence type="ECO:0000256" key="1">
    <source>
        <dbReference type="ARBA" id="ARBA00022598"/>
    </source>
</evidence>
<comment type="function">
    <text evidence="8">Catalyzes the attachment of tyrosine to tRNA(Tyr) in a two-step reaction: tyrosine is first activated by ATP to form Tyr-AMP and then transferred to the acceptor end of tRNA(Tyr).</text>
</comment>
<dbReference type="eggNOG" id="COG0162">
    <property type="taxonomic scope" value="Bacteria"/>
</dbReference>
<keyword evidence="2 8" id="KW-0547">Nucleotide-binding</keyword>
<dbReference type="InterPro" id="IPR002307">
    <property type="entry name" value="Tyr-tRNA-ligase"/>
</dbReference>
<evidence type="ECO:0000256" key="8">
    <source>
        <dbReference type="HAMAP-Rule" id="MF_02006"/>
    </source>
</evidence>
<evidence type="ECO:0000256" key="4">
    <source>
        <dbReference type="ARBA" id="ARBA00022884"/>
    </source>
</evidence>
<comment type="subcellular location">
    <subcellularLocation>
        <location evidence="8">Cytoplasm</location>
    </subcellularLocation>
</comment>
<evidence type="ECO:0000256" key="2">
    <source>
        <dbReference type="ARBA" id="ARBA00022741"/>
    </source>
</evidence>
<comment type="catalytic activity">
    <reaction evidence="7 8">
        <text>tRNA(Tyr) + L-tyrosine + ATP = L-tyrosyl-tRNA(Tyr) + AMP + diphosphate + H(+)</text>
        <dbReference type="Rhea" id="RHEA:10220"/>
        <dbReference type="Rhea" id="RHEA-COMP:9706"/>
        <dbReference type="Rhea" id="RHEA-COMP:9707"/>
        <dbReference type="ChEBI" id="CHEBI:15378"/>
        <dbReference type="ChEBI" id="CHEBI:30616"/>
        <dbReference type="ChEBI" id="CHEBI:33019"/>
        <dbReference type="ChEBI" id="CHEBI:58315"/>
        <dbReference type="ChEBI" id="CHEBI:78442"/>
        <dbReference type="ChEBI" id="CHEBI:78536"/>
        <dbReference type="ChEBI" id="CHEBI:456215"/>
        <dbReference type="EC" id="6.1.1.1"/>
    </reaction>
</comment>
<dbReference type="HAMAP" id="MF_02006">
    <property type="entry name" value="Tyr_tRNA_synth_type1"/>
    <property type="match status" value="1"/>
</dbReference>
<dbReference type="PROSITE" id="PS50889">
    <property type="entry name" value="S4"/>
    <property type="match status" value="1"/>
</dbReference>
<evidence type="ECO:0000256" key="5">
    <source>
        <dbReference type="ARBA" id="ARBA00022917"/>
    </source>
</evidence>
<protein>
    <recommendedName>
        <fullName evidence="8">Tyrosine--tRNA ligase</fullName>
        <ecNumber evidence="8">6.1.1.1</ecNumber>
    </recommendedName>
    <alternativeName>
        <fullName evidence="8">Tyrosyl-tRNA synthetase</fullName>
        <shortName evidence="8">TyrRS</shortName>
    </alternativeName>
</protein>
<keyword evidence="1 8" id="KW-0436">Ligase</keyword>
<reference evidence="11 12" key="1">
    <citation type="journal article" date="2012" name="Stand. Genomic Sci.">
        <title>Complete genome sequencing and analysis of Saprospira grandis str. Lewin, a predatory marine bacterium.</title>
        <authorList>
            <person name="Saw J.H."/>
            <person name="Yuryev A."/>
            <person name="Kanbe M."/>
            <person name="Hou S."/>
            <person name="Young A.G."/>
            <person name="Aizawa S."/>
            <person name="Alam M."/>
        </authorList>
    </citation>
    <scope>NUCLEOTIDE SEQUENCE [LARGE SCALE GENOMIC DNA]</scope>
    <source>
        <strain evidence="11 12">Lewin</strain>
    </source>
</reference>
<keyword evidence="8" id="KW-0963">Cytoplasm</keyword>
<dbReference type="AlphaFoldDB" id="H6L792"/>
<dbReference type="PANTHER" id="PTHR11766">
    <property type="entry name" value="TYROSYL-TRNA SYNTHETASE"/>
    <property type="match status" value="1"/>
</dbReference>
<sequence length="423" mass="47493">MNFIEELRWRGLLKEMTEGLEDALNQEGPKTAYIGYDPTAPSLTIGNLVTIMLLKHWQRAGYRPIVLLGGATGRIGDPSFKDEERQLLDYDTLQANIDRQTAQFKQLLDFEGENPAILLNNYDFYKGMSIFDFLRDIGKNVTVSYMMAKESVKKRLETGLSFTEFSYQLIQGNDFHHLNKNYDCLLQMGGSDQWGNITTGTEFVRKGGGKGYGLVCPLLTKSDGKKFGKSEKGNIWLDAEKTSPYQFYQFWLNVDDADLSKLIRIFSLKSREEIEALEAEYAENPRGLKEVLAEEMTIRLHGEEALASAQKATNIAFSKKLKAEFLESLSAKDFAVLAQELEVVKVEKSQLEAGISLADLLVGKHKSLGSNGDLRRAVKGGAIALNAKKVSDFNQELSSEDLLAERYLFCQNGKKNKFIVIAE</sequence>
<evidence type="ECO:0000256" key="6">
    <source>
        <dbReference type="ARBA" id="ARBA00023146"/>
    </source>
</evidence>
<accession>H6L792</accession>
<dbReference type="OrthoDB" id="9804243at2"/>
<dbReference type="InterPro" id="IPR036986">
    <property type="entry name" value="S4_RNA-bd_sf"/>
</dbReference>
<dbReference type="Proteomes" id="UP000007519">
    <property type="component" value="Chromosome"/>
</dbReference>
<dbReference type="Pfam" id="PF00579">
    <property type="entry name" value="tRNA-synt_1b"/>
    <property type="match status" value="1"/>
</dbReference>
<keyword evidence="5 8" id="KW-0648">Protein biosynthesis</keyword>
<dbReference type="EC" id="6.1.1.1" evidence="8"/>
<dbReference type="GO" id="GO:0004831">
    <property type="term" value="F:tyrosine-tRNA ligase activity"/>
    <property type="evidence" value="ECO:0007669"/>
    <property type="project" value="UniProtKB-UniRule"/>
</dbReference>
<dbReference type="KEGG" id="sgn:SGRA_4049"/>
<dbReference type="SUPFAM" id="SSF55174">
    <property type="entry name" value="Alpha-L RNA-binding motif"/>
    <property type="match status" value="1"/>
</dbReference>
<dbReference type="InterPro" id="IPR001412">
    <property type="entry name" value="aa-tRNA-synth_I_CS"/>
</dbReference>
<evidence type="ECO:0000313" key="12">
    <source>
        <dbReference type="Proteomes" id="UP000007519"/>
    </source>
</evidence>
<comment type="subunit">
    <text evidence="8">Homodimer.</text>
</comment>
<dbReference type="InterPro" id="IPR002305">
    <property type="entry name" value="aa-tRNA-synth_Ic"/>
</dbReference>
<dbReference type="InterPro" id="IPR014729">
    <property type="entry name" value="Rossmann-like_a/b/a_fold"/>
</dbReference>
<keyword evidence="4 9" id="KW-0694">RNA-binding</keyword>
<dbReference type="Gene3D" id="3.10.290.10">
    <property type="entry name" value="RNA-binding S4 domain"/>
    <property type="match status" value="1"/>
</dbReference>
<evidence type="ECO:0000256" key="9">
    <source>
        <dbReference type="PROSITE-ProRule" id="PRU00182"/>
    </source>
</evidence>
<keyword evidence="3 8" id="KW-0067">ATP-binding</keyword>
<dbReference type="Gene3D" id="3.40.50.620">
    <property type="entry name" value="HUPs"/>
    <property type="match status" value="1"/>
</dbReference>
<feature type="binding site" evidence="8">
    <location>
        <position position="167"/>
    </location>
    <ligand>
        <name>L-tyrosine</name>
        <dbReference type="ChEBI" id="CHEBI:58315"/>
    </ligand>
</feature>
<feature type="short sequence motif" description="'KMSKS' region" evidence="8">
    <location>
        <begin position="226"/>
        <end position="230"/>
    </location>
</feature>
<dbReference type="PANTHER" id="PTHR11766:SF0">
    <property type="entry name" value="TYROSINE--TRNA LIGASE, MITOCHONDRIAL"/>
    <property type="match status" value="1"/>
</dbReference>
<dbReference type="InterPro" id="IPR054608">
    <property type="entry name" value="SYY-like_C"/>
</dbReference>
<keyword evidence="12" id="KW-1185">Reference proteome</keyword>